<dbReference type="InterPro" id="IPR027417">
    <property type="entry name" value="P-loop_NTPase"/>
</dbReference>
<proteinExistence type="inferred from homology"/>
<keyword evidence="3 4" id="KW-0175">Coiled coil</keyword>
<protein>
    <recommendedName>
        <fullName evidence="2">Structural maintenance of chromosomes protein 5</fullName>
    </recommendedName>
</protein>
<dbReference type="GO" id="GO:0030915">
    <property type="term" value="C:Smc5-Smc6 complex"/>
    <property type="evidence" value="ECO:0007669"/>
    <property type="project" value="TreeGrafter"/>
</dbReference>
<feature type="coiled-coil region" evidence="4">
    <location>
        <begin position="167"/>
        <end position="208"/>
    </location>
</feature>
<dbReference type="STRING" id="554055.A0A2P6VCN1"/>
<dbReference type="Pfam" id="PF02463">
    <property type="entry name" value="SMC_N"/>
    <property type="match status" value="1"/>
</dbReference>
<evidence type="ECO:0000256" key="1">
    <source>
        <dbReference type="ARBA" id="ARBA00010171"/>
    </source>
</evidence>
<accession>A0A2P6VCN1</accession>
<reference evidence="6 7" key="1">
    <citation type="journal article" date="2018" name="Plant J.">
        <title>Genome sequences of Chlorella sorokiniana UTEX 1602 and Micractinium conductrix SAG 241.80: implications to maltose excretion by a green alga.</title>
        <authorList>
            <person name="Arriola M.B."/>
            <person name="Velmurugan N."/>
            <person name="Zhang Y."/>
            <person name="Plunkett M.H."/>
            <person name="Hondzo H."/>
            <person name="Barney B.M."/>
        </authorList>
    </citation>
    <scope>NUCLEOTIDE SEQUENCE [LARGE SCALE GENOMIC DNA]</scope>
    <source>
        <strain evidence="6 7">SAG 241.80</strain>
    </source>
</reference>
<evidence type="ECO:0000256" key="3">
    <source>
        <dbReference type="ARBA" id="ARBA00023054"/>
    </source>
</evidence>
<feature type="coiled-coil region" evidence="4">
    <location>
        <begin position="842"/>
        <end position="872"/>
    </location>
</feature>
<evidence type="ECO:0000256" key="2">
    <source>
        <dbReference type="ARBA" id="ARBA00018687"/>
    </source>
</evidence>
<gene>
    <name evidence="6" type="ORF">C2E20_4662</name>
</gene>
<feature type="coiled-coil region" evidence="4">
    <location>
        <begin position="622"/>
        <end position="677"/>
    </location>
</feature>
<feature type="coiled-coil region" evidence="4">
    <location>
        <begin position="262"/>
        <end position="357"/>
    </location>
</feature>
<dbReference type="OrthoDB" id="10254973at2759"/>
<sequence>MRVEVHNFMTYKHAVIEPGPKLNLVLGPNGTGKSSLVCAISIGLGGRTNLLGRAEDLQDYVRRGDDVHGGWVEITLSSGNPMRPHVVRREIKKADNSSTWRLNGRDSRLKEVEELVRDKLKVQLDNLCQFLPQDKVVEFARMKPVDLLEATEKAIGNGELYEQHQQLVEARKELADQDAHKEALEASLAQLRSENERNQRDVESIQERERIMQEVALAKKKVPWQEYEETRNMWQEDKAKRDQAKQQLAELQRGVADNEGPLKERQAALRRLEAQRSALLAEIKAADAELVGQPAARGRPAVEGVEGNVIAAIDEVQSKREELEGLEQKAAEQERKKAELERSLAELEEQVAALPQAHETGELGVQRQQLMRKRQDVLVQASGVGVRLDDARANRDALGRQRSMAQEKLGRIDSAKMQRLRVLDQRHHGMINGWKWVQANKARFRGPVHGPVAVEVECPDPFHVQCLEQSIGGHVWGNFVTQHQSDQDLLRQVFKDQKWNLSVSNYNGDPNEPISHPNGEAAEYARYGITQTLDSVFVAPNVIKRVLCDEGGINRAYVGGQNTQVVALFRDCQRVQNVWTPEANNRRTRSNYNREAESFQVQTLNPARLLSGGASTEDGREREALLAEMKRCDEEMSTLNAELAELAREKAGKDEWTDRLSNEIREVETQIKRQQHRNVTMRTKLKSGQTQLERLRKLPDPRRQGARLREQMDAARQRAFELALELATLQAGQAGRLARFAEADLGAKEAAMQCERIKAACKQREEKLTRARRVVAEIEELCRQSRDDVRRMKEEAEKVAPLTDELNEAFANLPNSLEALKAFIDEKTADADAKLIANPAALRQYNERCRSIAEQEAELERVEETRQLARATIDGVKGRWLPELQRIVAHVNATFSANFQFVGVAGDVALHEAPGEDFEHYAIEIRVKFRDTEDMQTLDASRQSGGERSVSTIIYLIALQGVTVTPFRVVDEINQGMDPINERKVFMQLVDAACRPGTPQCFLLTPKLLPDLPMTRDVTVLQIMNGVHIKEVASRFTMEMLLGSRRTGVLAGA</sequence>
<feature type="domain" description="RecF/RecN/SMC N-terminal" evidence="5">
    <location>
        <begin position="2"/>
        <end position="986"/>
    </location>
</feature>
<dbReference type="PANTHER" id="PTHR45916">
    <property type="entry name" value="STRUCTURAL MAINTENANCE OF CHROMOSOMES PROTEIN 5"/>
    <property type="match status" value="1"/>
</dbReference>
<evidence type="ECO:0000313" key="6">
    <source>
        <dbReference type="EMBL" id="PSC71853.1"/>
    </source>
</evidence>
<keyword evidence="7" id="KW-1185">Reference proteome</keyword>
<dbReference type="Gene3D" id="3.40.50.300">
    <property type="entry name" value="P-loop containing nucleotide triphosphate hydrolases"/>
    <property type="match status" value="2"/>
</dbReference>
<dbReference type="GO" id="GO:0003697">
    <property type="term" value="F:single-stranded DNA binding"/>
    <property type="evidence" value="ECO:0007669"/>
    <property type="project" value="TreeGrafter"/>
</dbReference>
<comment type="similarity">
    <text evidence="1">Belongs to the SMC family. SMC5 subfamily.</text>
</comment>
<dbReference type="AlphaFoldDB" id="A0A2P6VCN1"/>
<organism evidence="6 7">
    <name type="scientific">Micractinium conductrix</name>
    <dbReference type="NCBI Taxonomy" id="554055"/>
    <lineage>
        <taxon>Eukaryota</taxon>
        <taxon>Viridiplantae</taxon>
        <taxon>Chlorophyta</taxon>
        <taxon>core chlorophytes</taxon>
        <taxon>Trebouxiophyceae</taxon>
        <taxon>Chlorellales</taxon>
        <taxon>Chlorellaceae</taxon>
        <taxon>Chlorella clade</taxon>
        <taxon>Micractinium</taxon>
    </lineage>
</organism>
<name>A0A2P6VCN1_9CHLO</name>
<evidence type="ECO:0000313" key="7">
    <source>
        <dbReference type="Proteomes" id="UP000239649"/>
    </source>
</evidence>
<dbReference type="InterPro" id="IPR003395">
    <property type="entry name" value="RecF/RecN/SMC_N"/>
</dbReference>
<evidence type="ECO:0000259" key="5">
    <source>
        <dbReference type="Pfam" id="PF02463"/>
    </source>
</evidence>
<dbReference type="GO" id="GO:0051276">
    <property type="term" value="P:chromosome organization"/>
    <property type="evidence" value="ECO:0007669"/>
    <property type="project" value="UniProtKB-ARBA"/>
</dbReference>
<dbReference type="GO" id="GO:0000724">
    <property type="term" value="P:double-strand break repair via homologous recombination"/>
    <property type="evidence" value="ECO:0007669"/>
    <property type="project" value="TreeGrafter"/>
</dbReference>
<dbReference type="GO" id="GO:0005634">
    <property type="term" value="C:nucleus"/>
    <property type="evidence" value="ECO:0007669"/>
    <property type="project" value="TreeGrafter"/>
</dbReference>
<comment type="caution">
    <text evidence="6">The sequence shown here is derived from an EMBL/GenBank/DDBJ whole genome shotgun (WGS) entry which is preliminary data.</text>
</comment>
<evidence type="ECO:0000256" key="4">
    <source>
        <dbReference type="SAM" id="Coils"/>
    </source>
</evidence>
<dbReference type="SUPFAM" id="SSF52540">
    <property type="entry name" value="P-loop containing nucleoside triphosphate hydrolases"/>
    <property type="match status" value="1"/>
</dbReference>
<dbReference type="Proteomes" id="UP000239649">
    <property type="component" value="Unassembled WGS sequence"/>
</dbReference>
<dbReference type="EMBL" id="LHPF02000012">
    <property type="protein sequence ID" value="PSC71853.1"/>
    <property type="molecule type" value="Genomic_DNA"/>
</dbReference>
<dbReference type="PANTHER" id="PTHR45916:SF1">
    <property type="entry name" value="STRUCTURAL MAINTENANCE OF CHROMOSOMES PROTEIN 5"/>
    <property type="match status" value="1"/>
</dbReference>
<feature type="coiled-coil region" evidence="4">
    <location>
        <begin position="761"/>
        <end position="795"/>
    </location>
</feature>